<keyword evidence="13" id="KW-0963">Cytoplasm</keyword>
<keyword evidence="2 13" id="KW-0444">Lipid biosynthesis</keyword>
<evidence type="ECO:0000313" key="15">
    <source>
        <dbReference type="EMBL" id="MFB5189596.1"/>
    </source>
</evidence>
<feature type="binding site" evidence="13">
    <location>
        <position position="41"/>
    </location>
    <ligand>
        <name>Zn(2+)</name>
        <dbReference type="ChEBI" id="CHEBI:29105"/>
    </ligand>
</feature>
<comment type="similarity">
    <text evidence="13">Belongs to the AccD/PCCB family.</text>
</comment>
<dbReference type="Pfam" id="PF17848">
    <property type="entry name" value="Zn_ribbon_ACC"/>
    <property type="match status" value="1"/>
</dbReference>
<dbReference type="Proteomes" id="UP001579974">
    <property type="component" value="Unassembled WGS sequence"/>
</dbReference>
<dbReference type="EC" id="2.1.3.15" evidence="13"/>
<evidence type="ECO:0000256" key="13">
    <source>
        <dbReference type="HAMAP-Rule" id="MF_01395"/>
    </source>
</evidence>
<proteinExistence type="inferred from homology"/>
<dbReference type="Gene3D" id="3.90.226.10">
    <property type="entry name" value="2-enoyl-CoA Hydratase, Chain A, domain 1"/>
    <property type="match status" value="1"/>
</dbReference>
<evidence type="ECO:0000313" key="16">
    <source>
        <dbReference type="Proteomes" id="UP001579974"/>
    </source>
</evidence>
<comment type="caution">
    <text evidence="15">The sequence shown here is derived from an EMBL/GenBank/DDBJ whole genome shotgun (WGS) entry which is preliminary data.</text>
</comment>
<feature type="binding site" evidence="13">
    <location>
        <position position="60"/>
    </location>
    <ligand>
        <name>Zn(2+)</name>
        <dbReference type="ChEBI" id="CHEBI:29105"/>
    </ligand>
</feature>
<feature type="binding site" evidence="13">
    <location>
        <position position="44"/>
    </location>
    <ligand>
        <name>Zn(2+)</name>
        <dbReference type="ChEBI" id="CHEBI:29105"/>
    </ligand>
</feature>
<evidence type="ECO:0000256" key="11">
    <source>
        <dbReference type="ARBA" id="ARBA00023160"/>
    </source>
</evidence>
<evidence type="ECO:0000259" key="14">
    <source>
        <dbReference type="PROSITE" id="PS50980"/>
    </source>
</evidence>
<keyword evidence="10 13" id="KW-0443">Lipid metabolism</keyword>
<keyword evidence="7 13" id="KW-0276">Fatty acid metabolism</keyword>
<evidence type="ECO:0000256" key="9">
    <source>
        <dbReference type="ARBA" id="ARBA00022840"/>
    </source>
</evidence>
<reference evidence="15 16" key="1">
    <citation type="journal article" date="2024" name="Int. J. Mol. Sci.">
        <title>Exploration of Alicyclobacillus spp. Genome in Search of Antibiotic Resistance.</title>
        <authorList>
            <person name="Bucka-Kolendo J."/>
            <person name="Kiousi D.E."/>
            <person name="Dekowska A."/>
            <person name="Mikolajczuk-Szczyrba A."/>
            <person name="Karadedos D.M."/>
            <person name="Michael P."/>
            <person name="Galanis A."/>
            <person name="Sokolowska B."/>
        </authorList>
    </citation>
    <scope>NUCLEOTIDE SEQUENCE [LARGE SCALE GENOMIC DNA]</scope>
    <source>
        <strain evidence="15 16">KKP 3000</strain>
    </source>
</reference>
<dbReference type="RefSeq" id="WP_275475351.1">
    <property type="nucleotide sequence ID" value="NZ_CP162940.1"/>
</dbReference>
<keyword evidence="8 13" id="KW-0862">Zinc</keyword>
<dbReference type="InterPro" id="IPR011762">
    <property type="entry name" value="COA_CT_N"/>
</dbReference>
<dbReference type="HAMAP" id="MF_01395">
    <property type="entry name" value="AcetylCoA_CT_beta"/>
    <property type="match status" value="1"/>
</dbReference>
<dbReference type="PANTHER" id="PTHR42995">
    <property type="entry name" value="ACETYL-COENZYME A CARBOXYLASE CARBOXYL TRANSFERASE SUBUNIT BETA, CHLOROPLASTIC"/>
    <property type="match status" value="1"/>
</dbReference>
<keyword evidence="4 13" id="KW-0479">Metal-binding</keyword>
<evidence type="ECO:0000256" key="1">
    <source>
        <dbReference type="ARBA" id="ARBA00004496"/>
    </source>
</evidence>
<sequence length="297" mass="32324">MLKDLFNKRRHYATLGKAVERATPAPVTVEKDIPKGLVEKCDACGNLLMTKELQKHAYTCPECNFHFRVDAHTRVALTLDQGSFVELYGNVASANPLGFPDYESKLEKAVRATGLTEGAVTGEGTIDGVPVAIAVMDPSFIMGSMGSAVGEKLTRIMERAAQRKEPLILFTASGGARMQEGILSLMQMAKTSVALRRMHENKVLFISVITHPTTGGVSASFASLGDMIIAEPGAMFGFAGKRVIEQTIRQKLPDDFQTAEFNLKHGMVDKVVHRKQLRDALGVLVRIHGARGWADAE</sequence>
<evidence type="ECO:0000256" key="2">
    <source>
        <dbReference type="ARBA" id="ARBA00022516"/>
    </source>
</evidence>
<accession>A0ABV5ABL6</accession>
<keyword evidence="9 13" id="KW-0067">ATP-binding</keyword>
<comment type="catalytic activity">
    <reaction evidence="13">
        <text>N(6)-carboxybiotinyl-L-lysyl-[protein] + acetyl-CoA = N(6)-biotinyl-L-lysyl-[protein] + malonyl-CoA</text>
        <dbReference type="Rhea" id="RHEA:54728"/>
        <dbReference type="Rhea" id="RHEA-COMP:10505"/>
        <dbReference type="Rhea" id="RHEA-COMP:10506"/>
        <dbReference type="ChEBI" id="CHEBI:57288"/>
        <dbReference type="ChEBI" id="CHEBI:57384"/>
        <dbReference type="ChEBI" id="CHEBI:83144"/>
        <dbReference type="ChEBI" id="CHEBI:83145"/>
        <dbReference type="EC" id="2.1.3.15"/>
    </reaction>
</comment>
<organism evidence="15 16">
    <name type="scientific">Alicyclobacillus fastidiosus</name>
    <dbReference type="NCBI Taxonomy" id="392011"/>
    <lineage>
        <taxon>Bacteria</taxon>
        <taxon>Bacillati</taxon>
        <taxon>Bacillota</taxon>
        <taxon>Bacilli</taxon>
        <taxon>Bacillales</taxon>
        <taxon>Alicyclobacillaceae</taxon>
        <taxon>Alicyclobacillus</taxon>
    </lineage>
</organism>
<gene>
    <name evidence="13 15" type="primary">accD</name>
    <name evidence="15" type="ORF">KKP3000_002872</name>
</gene>
<keyword evidence="11 13" id="KW-0275">Fatty acid biosynthesis</keyword>
<protein>
    <recommendedName>
        <fullName evidence="13">Acetyl-coenzyme A carboxylase carboxyl transferase subunit beta</fullName>
        <shortName evidence="13">ACCase subunit beta</shortName>
        <shortName evidence="13">Acetyl-CoA carboxylase carboxyltransferase subunit beta</shortName>
        <ecNumber evidence="13">2.1.3.15</ecNumber>
    </recommendedName>
</protein>
<dbReference type="NCBIfam" id="TIGR00515">
    <property type="entry name" value="accD"/>
    <property type="match status" value="1"/>
</dbReference>
<comment type="subcellular location">
    <subcellularLocation>
        <location evidence="1 13">Cytoplasm</location>
    </subcellularLocation>
</comment>
<evidence type="ECO:0000256" key="5">
    <source>
        <dbReference type="ARBA" id="ARBA00022741"/>
    </source>
</evidence>
<dbReference type="PANTHER" id="PTHR42995:SF5">
    <property type="entry name" value="ACETYL-COENZYME A CARBOXYLASE CARBOXYL TRANSFERASE SUBUNIT BETA, CHLOROPLASTIC"/>
    <property type="match status" value="1"/>
</dbReference>
<evidence type="ECO:0000256" key="8">
    <source>
        <dbReference type="ARBA" id="ARBA00022833"/>
    </source>
</evidence>
<comment type="function">
    <text evidence="12 13">Component of the acetyl coenzyme A carboxylase (ACC) complex. Biotin carboxylase (BC) catalyzes the carboxylation of biotin on its carrier protein (BCCP) and then the CO(2) group is transferred by the transcarboxylase to acetyl-CoA to form malonyl-CoA.</text>
</comment>
<evidence type="ECO:0000256" key="10">
    <source>
        <dbReference type="ARBA" id="ARBA00023098"/>
    </source>
</evidence>
<dbReference type="InterPro" id="IPR034733">
    <property type="entry name" value="AcCoA_carboxyl_beta"/>
</dbReference>
<keyword evidence="3 13" id="KW-0808">Transferase</keyword>
<comment type="cofactor">
    <cofactor evidence="13">
        <name>Zn(2+)</name>
        <dbReference type="ChEBI" id="CHEBI:29105"/>
    </cofactor>
    <text evidence="13">Binds 1 zinc ion per subunit.</text>
</comment>
<keyword evidence="5 13" id="KW-0547">Nucleotide-binding</keyword>
<dbReference type="PROSITE" id="PS50980">
    <property type="entry name" value="COA_CT_NTER"/>
    <property type="match status" value="1"/>
</dbReference>
<dbReference type="InterPro" id="IPR029045">
    <property type="entry name" value="ClpP/crotonase-like_dom_sf"/>
</dbReference>
<evidence type="ECO:0000256" key="12">
    <source>
        <dbReference type="ARBA" id="ARBA00025280"/>
    </source>
</evidence>
<dbReference type="PRINTS" id="PR01070">
    <property type="entry name" value="ACCCTRFRASEB"/>
</dbReference>
<dbReference type="SUPFAM" id="SSF52096">
    <property type="entry name" value="ClpP/crotonase"/>
    <property type="match status" value="1"/>
</dbReference>
<evidence type="ECO:0000256" key="6">
    <source>
        <dbReference type="ARBA" id="ARBA00022771"/>
    </source>
</evidence>
<keyword evidence="15" id="KW-0436">Ligase</keyword>
<dbReference type="EMBL" id="JBDXSU010000003">
    <property type="protein sequence ID" value="MFB5189596.1"/>
    <property type="molecule type" value="Genomic_DNA"/>
</dbReference>
<comment type="subunit">
    <text evidence="13">Acetyl-CoA carboxylase is a heterohexamer composed of biotin carboxyl carrier protein (AccB), biotin carboxylase (AccC) and two subunits each of ACCase subunit alpha (AccA) and ACCase subunit beta (AccD).</text>
</comment>
<evidence type="ECO:0000256" key="3">
    <source>
        <dbReference type="ARBA" id="ARBA00022679"/>
    </source>
</evidence>
<evidence type="ECO:0000256" key="4">
    <source>
        <dbReference type="ARBA" id="ARBA00022723"/>
    </source>
</evidence>
<feature type="zinc finger region" description="C4-type" evidence="13">
    <location>
        <begin position="41"/>
        <end position="63"/>
    </location>
</feature>
<dbReference type="Pfam" id="PF01039">
    <property type="entry name" value="Carboxyl_trans"/>
    <property type="match status" value="1"/>
</dbReference>
<feature type="binding site" evidence="13">
    <location>
        <position position="63"/>
    </location>
    <ligand>
        <name>Zn(2+)</name>
        <dbReference type="ChEBI" id="CHEBI:29105"/>
    </ligand>
</feature>
<dbReference type="InterPro" id="IPR041010">
    <property type="entry name" value="Znf-ACC"/>
</dbReference>
<name>A0ABV5ABL6_9BACL</name>
<keyword evidence="6 13" id="KW-0863">Zinc-finger</keyword>
<dbReference type="InterPro" id="IPR000438">
    <property type="entry name" value="Acetyl_CoA_COase_Trfase_b_su"/>
</dbReference>
<evidence type="ECO:0000256" key="7">
    <source>
        <dbReference type="ARBA" id="ARBA00022832"/>
    </source>
</evidence>
<comment type="pathway">
    <text evidence="13">Lipid metabolism; malonyl-CoA biosynthesis; malonyl-CoA from acetyl-CoA: step 1/1.</text>
</comment>
<dbReference type="GO" id="GO:0003989">
    <property type="term" value="F:acetyl-CoA carboxylase activity"/>
    <property type="evidence" value="ECO:0007669"/>
    <property type="project" value="UniProtKB-EC"/>
</dbReference>
<feature type="domain" description="CoA carboxyltransferase N-terminal" evidence="14">
    <location>
        <begin position="37"/>
        <end position="297"/>
    </location>
</feature>
<keyword evidence="16" id="KW-1185">Reference proteome</keyword>